<organism evidence="5 6">
    <name type="scientific">Nonomuraea soli</name>
    <dbReference type="NCBI Taxonomy" id="1032476"/>
    <lineage>
        <taxon>Bacteria</taxon>
        <taxon>Bacillati</taxon>
        <taxon>Actinomycetota</taxon>
        <taxon>Actinomycetes</taxon>
        <taxon>Streptosporangiales</taxon>
        <taxon>Streptosporangiaceae</taxon>
        <taxon>Nonomuraea</taxon>
    </lineage>
</organism>
<accession>A0A7W0CJV7</accession>
<dbReference type="GO" id="GO:0000976">
    <property type="term" value="F:transcription cis-regulatory region binding"/>
    <property type="evidence" value="ECO:0007669"/>
    <property type="project" value="TreeGrafter"/>
</dbReference>
<dbReference type="PANTHER" id="PTHR47894:SF4">
    <property type="entry name" value="HTH-TYPE TRANSCRIPTIONAL REGULATOR GADX"/>
    <property type="match status" value="1"/>
</dbReference>
<dbReference type="InterPro" id="IPR009057">
    <property type="entry name" value="Homeodomain-like_sf"/>
</dbReference>
<dbReference type="EMBL" id="JACDUR010000003">
    <property type="protein sequence ID" value="MBA2892292.1"/>
    <property type="molecule type" value="Genomic_DNA"/>
</dbReference>
<comment type="caution">
    <text evidence="5">The sequence shown here is derived from an EMBL/GenBank/DDBJ whole genome shotgun (WGS) entry which is preliminary data.</text>
</comment>
<dbReference type="PROSITE" id="PS01124">
    <property type="entry name" value="HTH_ARAC_FAMILY_2"/>
    <property type="match status" value="1"/>
</dbReference>
<evidence type="ECO:0000256" key="2">
    <source>
        <dbReference type="ARBA" id="ARBA00023125"/>
    </source>
</evidence>
<keyword evidence="3" id="KW-0804">Transcription</keyword>
<name>A0A7W0CJV7_9ACTN</name>
<proteinExistence type="predicted"/>
<reference evidence="5 6" key="1">
    <citation type="submission" date="2020-07" db="EMBL/GenBank/DDBJ databases">
        <title>Genomic Encyclopedia of Type Strains, Phase IV (KMG-IV): sequencing the most valuable type-strain genomes for metagenomic binning, comparative biology and taxonomic classification.</title>
        <authorList>
            <person name="Goeker M."/>
        </authorList>
    </citation>
    <scope>NUCLEOTIDE SEQUENCE [LARGE SCALE GENOMIC DNA]</scope>
    <source>
        <strain evidence="5 6">DSM 45533</strain>
    </source>
</reference>
<dbReference type="GO" id="GO:0003700">
    <property type="term" value="F:DNA-binding transcription factor activity"/>
    <property type="evidence" value="ECO:0007669"/>
    <property type="project" value="InterPro"/>
</dbReference>
<sequence>MIEGTVSTQLARLLAGAAGAHAELAAFGDELHDDMVRVPASVTDSLWEALADVGAPQLVRALPGQGVGLWSQLFGGGENLLDGLRDAATYLPVLADPATESIEVIDDGELTTVRHSSTTRLAPAVAAARIEFGLGVVLEQVRRAGGRTVTPVHAGFSRAAPRRHDGLAELFGSGNITFGAESDSLTFLTADLTAPLPYVRPGLAGVLRQHAGLVLRAVRPASTWHDRFRAAVADALRDGDCSLRAVAARLTLSSRTLQRRLAEQGTTWRAELETVRQGRAVRLLRDTGLTVDAVADRVGYSDARALRRATQRWHGSSPRTVRERPT</sequence>
<evidence type="ECO:0000259" key="4">
    <source>
        <dbReference type="PROSITE" id="PS01124"/>
    </source>
</evidence>
<dbReference type="InterPro" id="IPR032687">
    <property type="entry name" value="AraC-type_N"/>
</dbReference>
<dbReference type="AlphaFoldDB" id="A0A7W0CJV7"/>
<dbReference type="SUPFAM" id="SSF46689">
    <property type="entry name" value="Homeodomain-like"/>
    <property type="match status" value="1"/>
</dbReference>
<dbReference type="Gene3D" id="1.10.10.60">
    <property type="entry name" value="Homeodomain-like"/>
    <property type="match status" value="1"/>
</dbReference>
<dbReference type="Pfam" id="PF12833">
    <property type="entry name" value="HTH_18"/>
    <property type="match status" value="1"/>
</dbReference>
<dbReference type="Pfam" id="PF12625">
    <property type="entry name" value="Arabinose_bd"/>
    <property type="match status" value="1"/>
</dbReference>
<dbReference type="GO" id="GO:0005829">
    <property type="term" value="C:cytosol"/>
    <property type="evidence" value="ECO:0007669"/>
    <property type="project" value="TreeGrafter"/>
</dbReference>
<feature type="domain" description="HTH araC/xylS-type" evidence="4">
    <location>
        <begin position="226"/>
        <end position="324"/>
    </location>
</feature>
<dbReference type="PANTHER" id="PTHR47894">
    <property type="entry name" value="HTH-TYPE TRANSCRIPTIONAL REGULATOR GADX"/>
    <property type="match status" value="1"/>
</dbReference>
<dbReference type="SMART" id="SM00342">
    <property type="entry name" value="HTH_ARAC"/>
    <property type="match status" value="1"/>
</dbReference>
<dbReference type="Proteomes" id="UP000530928">
    <property type="component" value="Unassembled WGS sequence"/>
</dbReference>
<keyword evidence="1" id="KW-0805">Transcription regulation</keyword>
<keyword evidence="6" id="KW-1185">Reference proteome</keyword>
<evidence type="ECO:0000256" key="3">
    <source>
        <dbReference type="ARBA" id="ARBA00023163"/>
    </source>
</evidence>
<keyword evidence="2 5" id="KW-0238">DNA-binding</keyword>
<evidence type="ECO:0000256" key="1">
    <source>
        <dbReference type="ARBA" id="ARBA00023015"/>
    </source>
</evidence>
<evidence type="ECO:0000313" key="5">
    <source>
        <dbReference type="EMBL" id="MBA2892292.1"/>
    </source>
</evidence>
<evidence type="ECO:0000313" key="6">
    <source>
        <dbReference type="Proteomes" id="UP000530928"/>
    </source>
</evidence>
<dbReference type="RefSeq" id="WP_181610991.1">
    <property type="nucleotide sequence ID" value="NZ_BAABAM010000002.1"/>
</dbReference>
<gene>
    <name evidence="5" type="ORF">HNR30_003633</name>
</gene>
<dbReference type="InterPro" id="IPR018060">
    <property type="entry name" value="HTH_AraC"/>
</dbReference>
<protein>
    <submittedName>
        <fullName evidence="5">AraC-like DNA-binding protein</fullName>
    </submittedName>
</protein>